<dbReference type="InterPro" id="IPR029063">
    <property type="entry name" value="SAM-dependent_MTases_sf"/>
</dbReference>
<reference evidence="7 8" key="1">
    <citation type="submission" date="2019-03" db="EMBL/GenBank/DDBJ databases">
        <title>Sequencing the genomes of 1000 actinobacteria strains.</title>
        <authorList>
            <person name="Klenk H.-P."/>
        </authorList>
    </citation>
    <scope>NUCLEOTIDE SEQUENCE [LARGE SCALE GENOMIC DNA]</scope>
    <source>
        <strain evidence="7 8">DSM 43805</strain>
    </source>
</reference>
<evidence type="ECO:0000313" key="8">
    <source>
        <dbReference type="Proteomes" id="UP000294901"/>
    </source>
</evidence>
<evidence type="ECO:0000256" key="4">
    <source>
        <dbReference type="ARBA" id="ARBA00022679"/>
    </source>
</evidence>
<gene>
    <name evidence="7" type="ORF">C8E87_5559</name>
</gene>
<evidence type="ECO:0000313" key="7">
    <source>
        <dbReference type="EMBL" id="TDO41812.1"/>
    </source>
</evidence>
<dbReference type="EMBL" id="SNWR01000001">
    <property type="protein sequence ID" value="TDO41812.1"/>
    <property type="molecule type" value="Genomic_DNA"/>
</dbReference>
<organism evidence="7 8">
    <name type="scientific">Paractinoplanes brasiliensis</name>
    <dbReference type="NCBI Taxonomy" id="52695"/>
    <lineage>
        <taxon>Bacteria</taxon>
        <taxon>Bacillati</taxon>
        <taxon>Actinomycetota</taxon>
        <taxon>Actinomycetes</taxon>
        <taxon>Micromonosporales</taxon>
        <taxon>Micromonosporaceae</taxon>
        <taxon>Paractinoplanes</taxon>
    </lineage>
</organism>
<dbReference type="OrthoDB" id="9806164at2"/>
<dbReference type="InterPro" id="IPR011610">
    <property type="entry name" value="SAM_mthyl_Trfase_ML2640-like"/>
</dbReference>
<dbReference type="PANTHER" id="PTHR43619:SF2">
    <property type="entry name" value="S-ADENOSYL-L-METHIONINE-DEPENDENT METHYLTRANSFERASES SUPERFAMILY PROTEIN"/>
    <property type="match status" value="1"/>
</dbReference>
<name>A0A4R6K0N7_9ACTN</name>
<dbReference type="Pfam" id="PF04072">
    <property type="entry name" value="LCM"/>
    <property type="match status" value="1"/>
</dbReference>
<comment type="similarity">
    <text evidence="2 6">Belongs to the UPF0677 family.</text>
</comment>
<dbReference type="GO" id="GO:0032259">
    <property type="term" value="P:methylation"/>
    <property type="evidence" value="ECO:0007669"/>
    <property type="project" value="UniProtKB-KW"/>
</dbReference>
<proteinExistence type="inferred from homology"/>
<dbReference type="EC" id="2.1.1.-" evidence="6"/>
<dbReference type="NCBIfam" id="TIGR00027">
    <property type="entry name" value="mthyl_TIGR00027"/>
    <property type="match status" value="1"/>
</dbReference>
<dbReference type="SUPFAM" id="SSF53335">
    <property type="entry name" value="S-adenosyl-L-methionine-dependent methyltransferases"/>
    <property type="match status" value="1"/>
</dbReference>
<comment type="caution">
    <text evidence="7">The sequence shown here is derived from an EMBL/GenBank/DDBJ whole genome shotgun (WGS) entry which is preliminary data.</text>
</comment>
<protein>
    <recommendedName>
        <fullName evidence="6">S-adenosyl-L-methionine-dependent methyltransferase</fullName>
        <ecNumber evidence="6">2.1.1.-</ecNumber>
    </recommendedName>
</protein>
<dbReference type="AlphaFoldDB" id="A0A4R6K0N7"/>
<dbReference type="PANTHER" id="PTHR43619">
    <property type="entry name" value="S-ADENOSYL-L-METHIONINE-DEPENDENT METHYLTRANSFERASE YKTD-RELATED"/>
    <property type="match status" value="1"/>
</dbReference>
<keyword evidence="3 6" id="KW-0489">Methyltransferase</keyword>
<dbReference type="Gene3D" id="3.40.50.150">
    <property type="entry name" value="Vaccinia Virus protein VP39"/>
    <property type="match status" value="1"/>
</dbReference>
<accession>A0A4R6K0N7</accession>
<comment type="function">
    <text evidence="1 6">Exhibits S-adenosyl-L-methionine-dependent methyltransferase activity.</text>
</comment>
<keyword evidence="8" id="KW-1185">Reference proteome</keyword>
<keyword evidence="4 7" id="KW-0808">Transferase</keyword>
<sequence>MTDGREQLLKPGIGAKSLDGTFARALESQRADALIDDFLAAVFLRRGVTEGVLEPSVLDEDGRPLDPGSRNTSAWFVRARHVGLRSWFGDRVIEEAVTSGVRQVVILAAGQDARAYRLIEEPDCVVFEVDQPEVTAFNSRALAGLDARPRCERRPVSADLASDWRGPLVARGWQASRPTVWVIEGVLIYLPPDVREALFRDITALSAAGSYLSLDDAPLEELRGVQRVLDAPGAARDEHSPAMFDMRPRAASAQLLQSLGWQAQAITADALRTRHGLPGESSGNPLASILGRCHVVSARYAG</sequence>
<evidence type="ECO:0000256" key="5">
    <source>
        <dbReference type="ARBA" id="ARBA00022691"/>
    </source>
</evidence>
<evidence type="ECO:0000256" key="2">
    <source>
        <dbReference type="ARBA" id="ARBA00008138"/>
    </source>
</evidence>
<evidence type="ECO:0000256" key="3">
    <source>
        <dbReference type="ARBA" id="ARBA00022603"/>
    </source>
</evidence>
<dbReference type="InterPro" id="IPR007213">
    <property type="entry name" value="Ppm1/Ppm2/Tcmp"/>
</dbReference>
<dbReference type="Proteomes" id="UP000294901">
    <property type="component" value="Unassembled WGS sequence"/>
</dbReference>
<dbReference type="RefSeq" id="WP_133875791.1">
    <property type="nucleotide sequence ID" value="NZ_BOMD01000064.1"/>
</dbReference>
<evidence type="ECO:0000256" key="6">
    <source>
        <dbReference type="RuleBase" id="RU362030"/>
    </source>
</evidence>
<dbReference type="GO" id="GO:0008168">
    <property type="term" value="F:methyltransferase activity"/>
    <property type="evidence" value="ECO:0007669"/>
    <property type="project" value="UniProtKB-UniRule"/>
</dbReference>
<keyword evidence="5 6" id="KW-0949">S-adenosyl-L-methionine</keyword>
<evidence type="ECO:0000256" key="1">
    <source>
        <dbReference type="ARBA" id="ARBA00003907"/>
    </source>
</evidence>